<dbReference type="AlphaFoldDB" id="A0A6J8CKA7"/>
<dbReference type="InterPro" id="IPR011992">
    <property type="entry name" value="EF-hand-dom_pair"/>
</dbReference>
<accession>A0A6J8CKA7</accession>
<dbReference type="EMBL" id="CACVKT020005661">
    <property type="protein sequence ID" value="CAC5396853.1"/>
    <property type="molecule type" value="Genomic_DNA"/>
</dbReference>
<feature type="region of interest" description="Disordered" evidence="2">
    <location>
        <begin position="1"/>
        <end position="22"/>
    </location>
</feature>
<dbReference type="FunFam" id="1.10.238.10:FF:000179">
    <property type="entry name" value="EF-hand calcium-binding domain-containing protein 6"/>
    <property type="match status" value="1"/>
</dbReference>
<feature type="region of interest" description="Disordered" evidence="2">
    <location>
        <begin position="48"/>
        <end position="72"/>
    </location>
</feature>
<name>A0A6J8CKA7_MYTCO</name>
<feature type="domain" description="EF-hand" evidence="3">
    <location>
        <begin position="1018"/>
        <end position="1053"/>
    </location>
</feature>
<evidence type="ECO:0000256" key="2">
    <source>
        <dbReference type="SAM" id="MobiDB-lite"/>
    </source>
</evidence>
<dbReference type="SUPFAM" id="SSF47473">
    <property type="entry name" value="EF-hand"/>
    <property type="match status" value="5"/>
</dbReference>
<proteinExistence type="predicted"/>
<feature type="domain" description="EF-hand" evidence="3">
    <location>
        <begin position="1136"/>
        <end position="1171"/>
    </location>
</feature>
<evidence type="ECO:0000313" key="4">
    <source>
        <dbReference type="EMBL" id="CAC5396853.1"/>
    </source>
</evidence>
<dbReference type="InterPro" id="IPR018247">
    <property type="entry name" value="EF_Hand_1_Ca_BS"/>
</dbReference>
<feature type="region of interest" description="Disordered" evidence="2">
    <location>
        <begin position="967"/>
        <end position="989"/>
    </location>
</feature>
<dbReference type="PROSITE" id="PS50222">
    <property type="entry name" value="EF_HAND_2"/>
    <property type="match status" value="4"/>
</dbReference>
<feature type="compositionally biased region" description="Polar residues" evidence="2">
    <location>
        <begin position="54"/>
        <end position="72"/>
    </location>
</feature>
<dbReference type="InterPro" id="IPR052603">
    <property type="entry name" value="EFCB6"/>
</dbReference>
<dbReference type="OrthoDB" id="26525at2759"/>
<dbReference type="PROSITE" id="PS00018">
    <property type="entry name" value="EF_HAND_1"/>
    <property type="match status" value="1"/>
</dbReference>
<keyword evidence="5" id="KW-1185">Reference proteome</keyword>
<dbReference type="PANTHER" id="PTHR20875">
    <property type="entry name" value="EF-HAND CALCIUM-BINDING DOMAIN-CONTAINING PROTEIN 6-RELATED"/>
    <property type="match status" value="1"/>
</dbReference>
<dbReference type="Pfam" id="PF13499">
    <property type="entry name" value="EF-hand_7"/>
    <property type="match status" value="2"/>
</dbReference>
<dbReference type="SMART" id="SM00054">
    <property type="entry name" value="EFh"/>
    <property type="match status" value="7"/>
</dbReference>
<reference evidence="4 5" key="1">
    <citation type="submission" date="2020-06" db="EMBL/GenBank/DDBJ databases">
        <authorList>
            <person name="Li R."/>
            <person name="Bekaert M."/>
        </authorList>
    </citation>
    <scope>NUCLEOTIDE SEQUENCE [LARGE SCALE GENOMIC DNA]</scope>
    <source>
        <strain evidence="5">wild</strain>
    </source>
</reference>
<protein>
    <recommendedName>
        <fullName evidence="3">EF-hand domain-containing protein</fullName>
    </recommendedName>
</protein>
<gene>
    <name evidence="4" type="ORF">MCOR_31357</name>
</gene>
<evidence type="ECO:0000259" key="3">
    <source>
        <dbReference type="PROSITE" id="PS50222"/>
    </source>
</evidence>
<sequence length="1206" mass="138162">MASSMAVPRSSRSIGSGRGKNIPLITHPMANLGNMTDLTIRGTSSLGLHRQKTDVSSNRTKQDLGTNVRRSNTAVNNERDAEFILDGRKSCPDRILQWPPEYLVGPKASAVKCDDLQFSPARDKVLELTDIVRERLTTGYYGLRHLFRANDPTGQGNVSREALLRILYSLCGFITREQYSKFLKSLGLEGKETIAFDNFVACFKENETVQKQWVSPVQRSALEEALKRRHPEDRLKLDLKRHDPYTSAPFSDTIFKSKLKTIEDARKVFPPICFEPDGMIVPPQLREAYAHIGIYLHDSDFQVLWDRYDTEGSGGIRTIPFLRKLGCDLNPRPKTFHRSHTQIPVQQPQRPKSDHFLYKSLDIIDKVQHDVETNTAVQVEKTTEKMGNGVIKTTEKSETTVEKESKTESTECETKVKPAKPKLRKGKPKLDNIIDCLHYRFEESYNAILTAFELFDHLSDGYISRVDFRRVLQEFGFNISITDLDHFLSSIEKLSKQLNDKTLSKTFKSIFGGRLKGSANAAMDRISEKTVQEKETNVTVGNADFGSRVRKTAWTELEESDSNVHIGNSNILNRQSTNLHQKNVTERKKTAHFGNSSFNKMAKAMRERKESQQTSSAIVGNRCFSRMSEKVTEKTIDQDKRCVSVGNTSISVETKTTHKSVSSVDIRASIRSIRGQLNYKEFLYKYQSKSENSMTNRIVTNQSHIFQHDSQPLPNSNLSVEEMEAKLVDYFHGDFLKLMSYLKSCDKYGLGVITPHEFRGALEKRLGYTMSDKQWEQLKTDVGQDADGLIPYNKFLQLFDVMPGSWNKKQEGGVDVVKVVKSDMPTPAAVELLMKEKAKTSISFKEVEKPKIDGAGNRTIVELKRLLEELFKNKFHTFDKHFKQMDRKMMGRMSKWQFGALIKLCGLTMNQQELDKVWATLSIANDGMYSYSALIRHFIQFKNKNKTSENVLIEDTTEAVERAHQVQRERREKKAQETHASIEKVEPELQKTAPSSAISVKSVRTKDLLVKVKPDVISNWEGLKSVFKYIDKNGCATVNYNEITEVMESMKFNLSAEELKELILRFDLQKNGRFHYLEFMKCFSHRPVPASRYKTLVYSKHAHKLEQKVAARNKQRDIGSATVAQVINNMRKKMMNEHRNLKRAFKKIDRQNRGYLSVMDFKKVLTSCKVSFSNEDFYHILSEFDHNMTGKISYQDFLTTFMNANI</sequence>
<evidence type="ECO:0000313" key="5">
    <source>
        <dbReference type="Proteomes" id="UP000507470"/>
    </source>
</evidence>
<dbReference type="Proteomes" id="UP000507470">
    <property type="component" value="Unassembled WGS sequence"/>
</dbReference>
<dbReference type="CDD" id="cd00051">
    <property type="entry name" value="EFh"/>
    <property type="match status" value="2"/>
</dbReference>
<feature type="domain" description="EF-hand" evidence="3">
    <location>
        <begin position="1054"/>
        <end position="1089"/>
    </location>
</feature>
<dbReference type="PANTHER" id="PTHR20875:SF5">
    <property type="entry name" value="EF-HAND DOMAIN-CONTAINING PROTEIN"/>
    <property type="match status" value="1"/>
</dbReference>
<dbReference type="GO" id="GO:0005509">
    <property type="term" value="F:calcium ion binding"/>
    <property type="evidence" value="ECO:0007669"/>
    <property type="project" value="InterPro"/>
</dbReference>
<evidence type="ECO:0000256" key="1">
    <source>
        <dbReference type="ARBA" id="ARBA00022837"/>
    </source>
</evidence>
<dbReference type="InterPro" id="IPR002048">
    <property type="entry name" value="EF_hand_dom"/>
</dbReference>
<organism evidence="4 5">
    <name type="scientific">Mytilus coruscus</name>
    <name type="common">Sea mussel</name>
    <dbReference type="NCBI Taxonomy" id="42192"/>
    <lineage>
        <taxon>Eukaryota</taxon>
        <taxon>Metazoa</taxon>
        <taxon>Spiralia</taxon>
        <taxon>Lophotrochozoa</taxon>
        <taxon>Mollusca</taxon>
        <taxon>Bivalvia</taxon>
        <taxon>Autobranchia</taxon>
        <taxon>Pteriomorphia</taxon>
        <taxon>Mytilida</taxon>
        <taxon>Mytiloidea</taxon>
        <taxon>Mytilidae</taxon>
        <taxon>Mytilinae</taxon>
        <taxon>Mytilus</taxon>
    </lineage>
</organism>
<dbReference type="Gene3D" id="1.10.238.10">
    <property type="entry name" value="EF-hand"/>
    <property type="match status" value="6"/>
</dbReference>
<feature type="domain" description="EF-hand" evidence="3">
    <location>
        <begin position="443"/>
        <end position="478"/>
    </location>
</feature>
<keyword evidence="1" id="KW-0106">Calcium</keyword>